<sequence length="369" mass="41727">MEGLSPLESIDSNADLFSNVALKLTATPAVTGYDCNSTVSTGIKRRSITSKIPAWFQKWDNSDFNKQSTNSGSRSHKFRFWLNEKDDLDPSEDQLFSSPEDISINTQASIYNDRISLDLFPDDEHDENVEEIGKTSSSQASIYEFDYKELEFLNVPSTDATFTSQVSIYQLGGAADAEPSIRKANLGHSSILHAPIYGFDEPDLIFETPREDDHLLKECKHTVGSDITLNTRTALYELSDEKYYLESLQDVLMFGKGMNDVVNAPVGNPSSIYGTRMGHNSGTAFEVFLESCLDTDSSWEAYEAEYNKTSDAKFGSSVAKRKSRLRTLLHYLKNKFSNKRIVSEMQLLKTLWHSILISRKNAYEYYHYC</sequence>
<accession>A0A1Q3A2N5</accession>
<evidence type="ECO:0000313" key="1">
    <source>
        <dbReference type="EMBL" id="GAV49948.1"/>
    </source>
</evidence>
<dbReference type="EMBL" id="BDGX01000019">
    <property type="protein sequence ID" value="GAV49948.1"/>
    <property type="molecule type" value="Genomic_DNA"/>
</dbReference>
<evidence type="ECO:0000313" key="2">
    <source>
        <dbReference type="Proteomes" id="UP000187013"/>
    </source>
</evidence>
<comment type="caution">
    <text evidence="1">The sequence shown here is derived from an EMBL/GenBank/DDBJ whole genome shotgun (WGS) entry which is preliminary data.</text>
</comment>
<reference evidence="1 2" key="1">
    <citation type="submission" date="2016-08" db="EMBL/GenBank/DDBJ databases">
        <title>Draft genome sequence of allopolyploid Zygosaccharomyces rouxii.</title>
        <authorList>
            <person name="Watanabe J."/>
            <person name="Uehara K."/>
            <person name="Mogi Y."/>
            <person name="Tsukioka Y."/>
        </authorList>
    </citation>
    <scope>NUCLEOTIDE SEQUENCE [LARGE SCALE GENOMIC DNA]</scope>
    <source>
        <strain evidence="1 2">NBRC 110957</strain>
    </source>
</reference>
<dbReference type="AlphaFoldDB" id="A0A1Q3A2N5"/>
<gene>
    <name evidence="1" type="ORF">ZYGR_0S00810</name>
</gene>
<dbReference type="OrthoDB" id="10667205at2759"/>
<dbReference type="Proteomes" id="UP000187013">
    <property type="component" value="Unassembled WGS sequence"/>
</dbReference>
<organism evidence="1 2">
    <name type="scientific">Zygosaccharomyces rouxii</name>
    <dbReference type="NCBI Taxonomy" id="4956"/>
    <lineage>
        <taxon>Eukaryota</taxon>
        <taxon>Fungi</taxon>
        <taxon>Dikarya</taxon>
        <taxon>Ascomycota</taxon>
        <taxon>Saccharomycotina</taxon>
        <taxon>Saccharomycetes</taxon>
        <taxon>Saccharomycetales</taxon>
        <taxon>Saccharomycetaceae</taxon>
        <taxon>Zygosaccharomyces</taxon>
    </lineage>
</organism>
<protein>
    <submittedName>
        <fullName evidence="1">Uncharacterized protein</fullName>
    </submittedName>
</protein>
<name>A0A1Q3A2N5_ZYGRO</name>
<proteinExistence type="predicted"/>